<proteinExistence type="predicted"/>
<sequence length="1823" mass="204939">MAPEPLMASEGKNGTKRSAPDIAETPQPKKSKLPWPFSGFLSPGKEKSPSAPDPEPTPSTMIERAAIRAKKSPDWHRLTEAGRIDAIHEAKRELESEERLRSPEQINKLDLQLDITPDDPQWKKYHSLFQKELPKESVAEVLNKHFEEGQKLAIVPPMTQGFILDIQNEHAEEYKKLLKGQLKGANSNLITKLTMLHFGLPVEPLTLNNILNAGKDENDPEDAPEDLPRVQRIMYAEKPLEFLDLYHERSYGFPILRRPKSRKTAPQVSMEPIDLAQTITTGEEHLFETPPPTPIFPSDQTVSMRGGAGDPVIVYGSNGVGVQLQDEREDSEDGFRTAALRILGLPTTAANFQFVVDQYRNQEAFKNVSEKPYVKSFPVDQSGFSHTYNHYLKVRLYNKHSDWLMVVRKPSEIRSPTFKIPKKTKKPAPPPPVLNQSLSPSKPRSTMQPPRLSPKKKQPPPSSPPKSPAKKNPPPSQPTGEVEDTNIPSEPLFNDLPPSLSTMAVPNPRPNERVVYSLDGRKSALFIDDRDSFYKAALKVTNQKSGQNENPEFTVSQYNNAPARECPPGKFLYIGSEKWKEGPASSRSYQNAVESVMFKKKDSKGNFSVLPDYHNEWMVVVHSTRPQVVRYWPQESPSDEMVDVLNYKAPLDSIGGRPSPSKGERPSPPSLQPQSDAKQASVTAPEPRFGYIYGFAGKFLAENTAADVKRATLRLLGVDECQIYLRIFLGASFKDVMLDHRNFEQKVGDDVLPLISSTGEWKIFVSKNQLQNNAPLEPPGDKRNVLRLKYLADTAYWKIPTDIETDYGINQLQGDFYRAMRVLFPVDMGRPEQNVHIGPDPVVDIGYGGVEVTEELWDKVRRDLGNQNGGLTYNIDLVNVGEQQSLANASQLIGIRMVGCREYASAPLTDYVKMQKEITRIGKFLKDGRNRKHYRIWKTAEDWEAGRNSAVIEYGSGPKSANFLKSFLEAIPGTTKCIWFRPEFKMISIKDITGNKGKTIDWESSTFPPKFADFKKTLQNVFNKSDPKFIKDIEINDVDGQHRYILSEDLTPCQWRKHIYDWFSGDVIMVQRNKKITYQVEQTPPWGVPEPKTSTMPLTTQAQNPTPTTAGPSSPTTFLMYQGFPNNMPRINKERHLKHRVAPPQVTHWNEWSAESNRLDSLQQRSYHTEQSVIEPGQQPAPPIYGPPRQNPLSVGATMNLPEPYFWGTTPSDYARKADECQALRNSVLERMSRCQMCAATFPEYENEKIAEHLKGHQDALRESGKCPLCDCCWAVLDKEQKKEHLWNHQSQCEQDLIRNFWQGFQCPICDTDLHSLPNDNVLAHMADHPPGLLRFCDRCGLDMNSCSEAEKHHHREACVEAEKNERVVHCRYCGKNRSHESEQDSQIHDRLCLPSQYKVFCTQCALDMTLLGEEERMQHSSHCKPPGGPRKTFCKRCGKNLATMDAHARIDHKQECYMREPHLNEKERIEELEKRILEDRALRAHNNAVEARLALKKNELDEREKAIRKYEAGLGIQVPPGAGLETSSDTLKCSPLKSCGSVCNQKLNITPCDGELKAHCQHHCQSCGDNCGGSALQELIRKYPELKDGSDKMRAAAEKAKAQKAEDCSSQHEALCGGSATDATSGTVEGEEAPRPAAGNGKSPQKGSPSKPKKATPKVKKTMPRQPPDQSAEEVRNPDAEFNPNIRPISESDNSESTGFERCSRKRKITASPRKVPGKTAVGSKRKKVVVEDNEDETGDPTFLLPNTPRGGKRQRTMRNTSLGVASSAEGSEVQAWALPVPKRAPWPRAGQFEESSEEEEAGILRSPEKRGRPKSPKKGAE</sequence>
<gene>
    <name evidence="2" type="ORF">NA56DRAFT_746066</name>
</gene>
<evidence type="ECO:0000313" key="2">
    <source>
        <dbReference type="EMBL" id="PMD24690.1"/>
    </source>
</evidence>
<feature type="compositionally biased region" description="Low complexity" evidence="1">
    <location>
        <begin position="1640"/>
        <end position="1651"/>
    </location>
</feature>
<dbReference type="PANTHER" id="PTHR24216:SF65">
    <property type="entry name" value="PAXILLIN-LIKE PROTEIN 1"/>
    <property type="match status" value="1"/>
</dbReference>
<feature type="region of interest" description="Disordered" evidence="1">
    <location>
        <begin position="1603"/>
        <end position="1758"/>
    </location>
</feature>
<reference evidence="2 3" key="1">
    <citation type="submission" date="2016-05" db="EMBL/GenBank/DDBJ databases">
        <title>A degradative enzymes factory behind the ericoid mycorrhizal symbiosis.</title>
        <authorList>
            <consortium name="DOE Joint Genome Institute"/>
            <person name="Martino E."/>
            <person name="Morin E."/>
            <person name="Grelet G."/>
            <person name="Kuo A."/>
            <person name="Kohler A."/>
            <person name="Daghino S."/>
            <person name="Barry K."/>
            <person name="Choi C."/>
            <person name="Cichocki N."/>
            <person name="Clum A."/>
            <person name="Copeland A."/>
            <person name="Hainaut M."/>
            <person name="Haridas S."/>
            <person name="Labutti K."/>
            <person name="Lindquist E."/>
            <person name="Lipzen A."/>
            <person name="Khouja H.-R."/>
            <person name="Murat C."/>
            <person name="Ohm R."/>
            <person name="Olson A."/>
            <person name="Spatafora J."/>
            <person name="Veneault-Fourrey C."/>
            <person name="Henrissat B."/>
            <person name="Grigoriev I."/>
            <person name="Martin F."/>
            <person name="Perotto S."/>
        </authorList>
    </citation>
    <scope>NUCLEOTIDE SEQUENCE [LARGE SCALE GENOMIC DNA]</scope>
    <source>
        <strain evidence="2 3">UAMH 7357</strain>
    </source>
</reference>
<feature type="region of interest" description="Disordered" evidence="1">
    <location>
        <begin position="653"/>
        <end position="680"/>
    </location>
</feature>
<feature type="compositionally biased region" description="Basic residues" evidence="1">
    <location>
        <begin position="1652"/>
        <end position="1664"/>
    </location>
</feature>
<feature type="region of interest" description="Disordered" evidence="1">
    <location>
        <begin position="1083"/>
        <end position="1114"/>
    </location>
</feature>
<feature type="region of interest" description="Disordered" evidence="1">
    <location>
        <begin position="1"/>
        <end position="61"/>
    </location>
</feature>
<dbReference type="STRING" id="1745343.A0A2J6QEL2"/>
<name>A0A2J6QEL2_9HELO</name>
<evidence type="ECO:0000313" key="3">
    <source>
        <dbReference type="Proteomes" id="UP000235672"/>
    </source>
</evidence>
<organism evidence="2 3">
    <name type="scientific">Hyaloscypha hepaticicola</name>
    <dbReference type="NCBI Taxonomy" id="2082293"/>
    <lineage>
        <taxon>Eukaryota</taxon>
        <taxon>Fungi</taxon>
        <taxon>Dikarya</taxon>
        <taxon>Ascomycota</taxon>
        <taxon>Pezizomycotina</taxon>
        <taxon>Leotiomycetes</taxon>
        <taxon>Helotiales</taxon>
        <taxon>Hyaloscyphaceae</taxon>
        <taxon>Hyaloscypha</taxon>
    </lineage>
</organism>
<evidence type="ECO:0000256" key="1">
    <source>
        <dbReference type="SAM" id="MobiDB-lite"/>
    </source>
</evidence>
<feature type="compositionally biased region" description="Polar residues" evidence="1">
    <location>
        <begin position="434"/>
        <end position="447"/>
    </location>
</feature>
<feature type="region of interest" description="Disordered" evidence="1">
    <location>
        <begin position="416"/>
        <end position="511"/>
    </location>
</feature>
<keyword evidence="3" id="KW-1185">Reference proteome</keyword>
<feature type="compositionally biased region" description="Low complexity" evidence="1">
    <location>
        <begin position="1099"/>
        <end position="1114"/>
    </location>
</feature>
<dbReference type="OrthoDB" id="4850289at2759"/>
<accession>A0A2J6QEL2</accession>
<dbReference type="EMBL" id="KZ613472">
    <property type="protein sequence ID" value="PMD24690.1"/>
    <property type="molecule type" value="Genomic_DNA"/>
</dbReference>
<dbReference type="Proteomes" id="UP000235672">
    <property type="component" value="Unassembled WGS sequence"/>
</dbReference>
<feature type="region of interest" description="Disordered" evidence="1">
    <location>
        <begin position="1780"/>
        <end position="1823"/>
    </location>
</feature>
<dbReference type="PANTHER" id="PTHR24216">
    <property type="entry name" value="PAXILLIN-RELATED"/>
    <property type="match status" value="1"/>
</dbReference>
<feature type="compositionally biased region" description="Pro residues" evidence="1">
    <location>
        <begin position="459"/>
        <end position="477"/>
    </location>
</feature>
<feature type="compositionally biased region" description="Basic residues" evidence="1">
    <location>
        <begin position="1813"/>
        <end position="1823"/>
    </location>
</feature>
<protein>
    <submittedName>
        <fullName evidence="2">Uncharacterized protein</fullName>
    </submittedName>
</protein>